<sequence>MLQANFSTMSIHPTAIIDPNATLGQNVTVGPYTVIHAPVTIGDGTSIGSHIVIHPYVQLGAQNKIHSYVVIGDLPQDLSFDKNIETWVSIGDRNILREGVTIHRSTHPNCPTKIGNDGYFMAYSHIAHDCSIGNHVILTNNALLGGHVEIGDRAVLGGSSVIHQHARIGAYVMVQGNGSVGQDVFPYTIVGGHPVSHYRLNVVGLRRGGIQGHRYQILEQAFWQLRNGNRDLSNLENTPEITYLRDWLLVKSKRGFHRFAIEKEDQK</sequence>
<evidence type="ECO:0000256" key="4">
    <source>
        <dbReference type="ARBA" id="ARBA00023098"/>
    </source>
</evidence>
<evidence type="ECO:0000313" key="8">
    <source>
        <dbReference type="Proteomes" id="UP000516072"/>
    </source>
</evidence>
<evidence type="ECO:0000259" key="6">
    <source>
        <dbReference type="Pfam" id="PF13720"/>
    </source>
</evidence>
<proteinExistence type="predicted"/>
<dbReference type="Proteomes" id="UP000516072">
    <property type="component" value="Chromosome"/>
</dbReference>
<protein>
    <submittedName>
        <fullName evidence="7">Acyl-[acyl-carrier-protein]--UDP-N-acetylglucosam ine O-acyltransferase</fullName>
        <ecNumber evidence="7">2.3.1.129</ecNumber>
    </submittedName>
</protein>
<reference evidence="7 8" key="1">
    <citation type="submission" date="2020-03" db="EMBL/GenBank/DDBJ databases">
        <authorList>
            <person name="Picone N."/>
        </authorList>
    </citation>
    <scope>NUCLEOTIDE SEQUENCE [LARGE SCALE GENOMIC DNA]</scope>
    <source>
        <strain evidence="7">NSCAC1</strain>
    </source>
</reference>
<keyword evidence="4" id="KW-0443">Lipid metabolism</keyword>
<dbReference type="NCBIfam" id="NF003657">
    <property type="entry name" value="PRK05289.1"/>
    <property type="match status" value="1"/>
</dbReference>
<dbReference type="NCBIfam" id="TIGR01852">
    <property type="entry name" value="lipid_A_lpxA"/>
    <property type="match status" value="1"/>
</dbReference>
<dbReference type="Gene3D" id="2.160.10.10">
    <property type="entry name" value="Hexapeptide repeat proteins"/>
    <property type="match status" value="1"/>
</dbReference>
<dbReference type="AlphaFoldDB" id="A0A7G1Q8Q4"/>
<dbReference type="InterPro" id="IPR011004">
    <property type="entry name" value="Trimer_LpxA-like_sf"/>
</dbReference>
<name>A0A7G1Q8Q4_9GAMM</name>
<dbReference type="GO" id="GO:0016020">
    <property type="term" value="C:membrane"/>
    <property type="evidence" value="ECO:0007669"/>
    <property type="project" value="GOC"/>
</dbReference>
<dbReference type="RefSeq" id="WP_232085981.1">
    <property type="nucleotide sequence ID" value="NZ_LR778175.1"/>
</dbReference>
<dbReference type="GO" id="GO:0009245">
    <property type="term" value="P:lipid A biosynthetic process"/>
    <property type="evidence" value="ECO:0007669"/>
    <property type="project" value="UniProtKB-KW"/>
</dbReference>
<gene>
    <name evidence="7" type="primary">lpxA</name>
    <name evidence="7" type="ORF">NSCAC_0663</name>
</gene>
<dbReference type="InterPro" id="IPR029098">
    <property type="entry name" value="Acetyltransf_C"/>
</dbReference>
<dbReference type="InterPro" id="IPR010137">
    <property type="entry name" value="Lipid_A_LpxA"/>
</dbReference>
<keyword evidence="5 7" id="KW-0012">Acyltransferase</keyword>
<dbReference type="SUPFAM" id="SSF51161">
    <property type="entry name" value="Trimeric LpxA-like enzymes"/>
    <property type="match status" value="1"/>
</dbReference>
<dbReference type="PANTHER" id="PTHR43480">
    <property type="entry name" value="ACYL-[ACYL-CARRIER-PROTEIN]--UDP-N-ACETYLGLUCOSAMINE O-ACYLTRANSFERASE"/>
    <property type="match status" value="1"/>
</dbReference>
<dbReference type="Pfam" id="PF00132">
    <property type="entry name" value="Hexapep"/>
    <property type="match status" value="2"/>
</dbReference>
<accession>A0A7G1Q8Q4</accession>
<keyword evidence="2" id="KW-0441">Lipid A biosynthesis</keyword>
<dbReference type="Pfam" id="PF13720">
    <property type="entry name" value="Acetyltransf_11"/>
    <property type="match status" value="1"/>
</dbReference>
<keyword evidence="3 7" id="KW-0808">Transferase</keyword>
<evidence type="ECO:0000313" key="7">
    <source>
        <dbReference type="EMBL" id="CAB1275432.1"/>
    </source>
</evidence>
<evidence type="ECO:0000256" key="1">
    <source>
        <dbReference type="ARBA" id="ARBA00022516"/>
    </source>
</evidence>
<organism evidence="7 8">
    <name type="scientific">Candidatus Nitrosacidococcus tergens</name>
    <dbReference type="NCBI Taxonomy" id="553981"/>
    <lineage>
        <taxon>Bacteria</taxon>
        <taxon>Pseudomonadati</taxon>
        <taxon>Pseudomonadota</taxon>
        <taxon>Gammaproteobacteria</taxon>
        <taxon>Chromatiales</taxon>
        <taxon>Chromatiaceae</taxon>
        <taxon>Candidatus Nitrosacidococcus</taxon>
    </lineage>
</organism>
<keyword evidence="8" id="KW-1185">Reference proteome</keyword>
<dbReference type="InterPro" id="IPR001451">
    <property type="entry name" value="Hexapep"/>
</dbReference>
<dbReference type="PANTHER" id="PTHR43480:SF1">
    <property type="entry name" value="ACYL-[ACYL-CARRIER-PROTEIN]--UDP-N-ACETYLGLUCOSAMINE O-ACYLTRANSFERASE, MITOCHONDRIAL-RELATED"/>
    <property type="match status" value="1"/>
</dbReference>
<feature type="domain" description="UDP N-acetylglucosamine O-acyltransferase C-terminal" evidence="6">
    <location>
        <begin position="183"/>
        <end position="255"/>
    </location>
</feature>
<dbReference type="EC" id="2.3.1.129" evidence="7"/>
<dbReference type="EMBL" id="LR778175">
    <property type="protein sequence ID" value="CAB1275432.1"/>
    <property type="molecule type" value="Genomic_DNA"/>
</dbReference>
<dbReference type="PIRSF" id="PIRSF000456">
    <property type="entry name" value="UDP-GlcNAc_acltr"/>
    <property type="match status" value="1"/>
</dbReference>
<keyword evidence="1" id="KW-0444">Lipid biosynthesis</keyword>
<dbReference type="KEGG" id="ntg:NSCAC_0663"/>
<evidence type="ECO:0000256" key="2">
    <source>
        <dbReference type="ARBA" id="ARBA00022556"/>
    </source>
</evidence>
<dbReference type="GO" id="GO:0008780">
    <property type="term" value="F:acyl-[acyl-carrier-protein]-UDP-N-acetylglucosamine O-acyltransferase activity"/>
    <property type="evidence" value="ECO:0007669"/>
    <property type="project" value="UniProtKB-EC"/>
</dbReference>
<evidence type="ECO:0000256" key="5">
    <source>
        <dbReference type="ARBA" id="ARBA00023315"/>
    </source>
</evidence>
<evidence type="ECO:0000256" key="3">
    <source>
        <dbReference type="ARBA" id="ARBA00022679"/>
    </source>
</evidence>